<protein>
    <submittedName>
        <fullName evidence="2">Uncharacterized protein</fullName>
    </submittedName>
</protein>
<feature type="transmembrane region" description="Helical" evidence="1">
    <location>
        <begin position="114"/>
        <end position="135"/>
    </location>
</feature>
<proteinExistence type="predicted"/>
<organism evidence="2 3">
    <name type="scientific">Brachionus calyciflorus</name>
    <dbReference type="NCBI Taxonomy" id="104777"/>
    <lineage>
        <taxon>Eukaryota</taxon>
        <taxon>Metazoa</taxon>
        <taxon>Spiralia</taxon>
        <taxon>Gnathifera</taxon>
        <taxon>Rotifera</taxon>
        <taxon>Eurotatoria</taxon>
        <taxon>Monogononta</taxon>
        <taxon>Pseudotrocha</taxon>
        <taxon>Ploima</taxon>
        <taxon>Brachionidae</taxon>
        <taxon>Brachionus</taxon>
    </lineage>
</organism>
<dbReference type="Proteomes" id="UP000663879">
    <property type="component" value="Unassembled WGS sequence"/>
</dbReference>
<accession>A0A814LBS8</accession>
<name>A0A814LBS8_9BILA</name>
<keyword evidence="1" id="KW-0812">Transmembrane</keyword>
<dbReference type="EMBL" id="CAJNOC010005851">
    <property type="protein sequence ID" value="CAF1063964.1"/>
    <property type="molecule type" value="Genomic_DNA"/>
</dbReference>
<keyword evidence="1" id="KW-1133">Transmembrane helix</keyword>
<keyword evidence="1" id="KW-0472">Membrane</keyword>
<keyword evidence="3" id="KW-1185">Reference proteome</keyword>
<reference evidence="2" key="1">
    <citation type="submission" date="2021-02" db="EMBL/GenBank/DDBJ databases">
        <authorList>
            <person name="Nowell W R."/>
        </authorList>
    </citation>
    <scope>NUCLEOTIDE SEQUENCE</scope>
    <source>
        <strain evidence="2">Ploen Becks lab</strain>
    </source>
</reference>
<gene>
    <name evidence="2" type="ORF">OXX778_LOCUS19412</name>
</gene>
<comment type="caution">
    <text evidence="2">The sequence shown here is derived from an EMBL/GenBank/DDBJ whole genome shotgun (WGS) entry which is preliminary data.</text>
</comment>
<sequence>MNSIIKDKEDLRDYIENLRIKLDHLEKNDHIDKSIKLSKIISYLSSCLHLNGIITDPLTNEKYFISSGELVGGIKSYAYECSKHRPENLYSKNSYNVEKELIKIGKERESVSKAFITALIWPFVSFPVTTGIMIINNSKFKLEYVHSGSGEDCYFFTGNNNAALSFQGKGLCIEPGYTAGFMHTRNVASRNSLLNGYISFRILTDKGNFIVVMAWGVNSGLDVNRAGLNVYFAEHCGIIADIKNFLNLYHHGNGGVGKVYKNVKDIFKLEYHFFNKAYQADGYRLYITE</sequence>
<evidence type="ECO:0000313" key="3">
    <source>
        <dbReference type="Proteomes" id="UP000663879"/>
    </source>
</evidence>
<dbReference type="AlphaFoldDB" id="A0A814LBS8"/>
<evidence type="ECO:0000313" key="2">
    <source>
        <dbReference type="EMBL" id="CAF1063964.1"/>
    </source>
</evidence>
<evidence type="ECO:0000256" key="1">
    <source>
        <dbReference type="SAM" id="Phobius"/>
    </source>
</evidence>